<sequence>MDAFFQSPMSAPSQVAATDANALPQTDAEAQSLNLEYARLEDYEEFWRDHYHWLKDKGYQLRPRYHPDWVHSWKGTKTKSYALWRFEDHHVAPHPLLMDAVHIRDQKVVMLRRPDPESLSDERKIGRPLSSESTISDTRNHCVPIYETLELDTPDPDGWNLIVVMPCLVRWEIILEEFNSVGEVVDFCGQIFEGLQFMHSLNVAHNDAKDTNIMMDWYPMFKDPPHPFHPYKNRDWSGNSKPRSRTLHPIKYYWIDYDMSKQYEPNSSPLQPSGYGGDQSVPEFRRNELCNPFKVDVYCAGNVIRTNFLAGIQHFVEPRDNLEFLNGLISDMTHDDPLKRPSMDAVISRFTELCKGLHWWQLRSRVPPKNEHPLMRLFLTPTHWVKQVAYILLRIPPVPDYRKRK</sequence>
<evidence type="ECO:0008006" key="3">
    <source>
        <dbReference type="Google" id="ProtNLM"/>
    </source>
</evidence>
<dbReference type="Gene3D" id="1.10.510.10">
    <property type="entry name" value="Transferase(Phosphotransferase) domain 1"/>
    <property type="match status" value="1"/>
</dbReference>
<dbReference type="SUPFAM" id="SSF56112">
    <property type="entry name" value="Protein kinase-like (PK-like)"/>
    <property type="match status" value="1"/>
</dbReference>
<proteinExistence type="predicted"/>
<dbReference type="OrthoDB" id="5987198at2759"/>
<dbReference type="EMBL" id="JADNRY010000084">
    <property type="protein sequence ID" value="KAF9066605.1"/>
    <property type="molecule type" value="Genomic_DNA"/>
</dbReference>
<evidence type="ECO:0000313" key="1">
    <source>
        <dbReference type="EMBL" id="KAF9066605.1"/>
    </source>
</evidence>
<reference evidence="1" key="1">
    <citation type="submission" date="2020-11" db="EMBL/GenBank/DDBJ databases">
        <authorList>
            <consortium name="DOE Joint Genome Institute"/>
            <person name="Ahrendt S."/>
            <person name="Riley R."/>
            <person name="Andreopoulos W."/>
            <person name="Labutti K."/>
            <person name="Pangilinan J."/>
            <person name="Ruiz-Duenas F.J."/>
            <person name="Barrasa J.M."/>
            <person name="Sanchez-Garcia M."/>
            <person name="Camarero S."/>
            <person name="Miyauchi S."/>
            <person name="Serrano A."/>
            <person name="Linde D."/>
            <person name="Babiker R."/>
            <person name="Drula E."/>
            <person name="Ayuso-Fernandez I."/>
            <person name="Pacheco R."/>
            <person name="Padilla G."/>
            <person name="Ferreira P."/>
            <person name="Barriuso J."/>
            <person name="Kellner H."/>
            <person name="Castanera R."/>
            <person name="Alfaro M."/>
            <person name="Ramirez L."/>
            <person name="Pisabarro A.G."/>
            <person name="Kuo A."/>
            <person name="Tritt A."/>
            <person name="Lipzen A."/>
            <person name="He G."/>
            <person name="Yan M."/>
            <person name="Ng V."/>
            <person name="Cullen D."/>
            <person name="Martin F."/>
            <person name="Rosso M.-N."/>
            <person name="Henrissat B."/>
            <person name="Hibbett D."/>
            <person name="Martinez A.T."/>
            <person name="Grigoriev I.V."/>
        </authorList>
    </citation>
    <scope>NUCLEOTIDE SEQUENCE</scope>
    <source>
        <strain evidence="1">AH 40177</strain>
    </source>
</reference>
<keyword evidence="2" id="KW-1185">Reference proteome</keyword>
<gene>
    <name evidence="1" type="ORF">BDP27DRAFT_1297156</name>
</gene>
<dbReference type="Proteomes" id="UP000772434">
    <property type="component" value="Unassembled WGS sequence"/>
</dbReference>
<evidence type="ECO:0000313" key="2">
    <source>
        <dbReference type="Proteomes" id="UP000772434"/>
    </source>
</evidence>
<organism evidence="1 2">
    <name type="scientific">Rhodocollybia butyracea</name>
    <dbReference type="NCBI Taxonomy" id="206335"/>
    <lineage>
        <taxon>Eukaryota</taxon>
        <taxon>Fungi</taxon>
        <taxon>Dikarya</taxon>
        <taxon>Basidiomycota</taxon>
        <taxon>Agaricomycotina</taxon>
        <taxon>Agaricomycetes</taxon>
        <taxon>Agaricomycetidae</taxon>
        <taxon>Agaricales</taxon>
        <taxon>Marasmiineae</taxon>
        <taxon>Omphalotaceae</taxon>
        <taxon>Rhodocollybia</taxon>
    </lineage>
</organism>
<dbReference type="AlphaFoldDB" id="A0A9P5PRE4"/>
<name>A0A9P5PRE4_9AGAR</name>
<protein>
    <recommendedName>
        <fullName evidence="3">Protein kinase domain-containing protein</fullName>
    </recommendedName>
</protein>
<comment type="caution">
    <text evidence="1">The sequence shown here is derived from an EMBL/GenBank/DDBJ whole genome shotgun (WGS) entry which is preliminary data.</text>
</comment>
<dbReference type="InterPro" id="IPR011009">
    <property type="entry name" value="Kinase-like_dom_sf"/>
</dbReference>
<accession>A0A9P5PRE4</accession>